<organism evidence="1 2">
    <name type="scientific">Cardiocondyla obscurior</name>
    <dbReference type="NCBI Taxonomy" id="286306"/>
    <lineage>
        <taxon>Eukaryota</taxon>
        <taxon>Metazoa</taxon>
        <taxon>Ecdysozoa</taxon>
        <taxon>Arthropoda</taxon>
        <taxon>Hexapoda</taxon>
        <taxon>Insecta</taxon>
        <taxon>Pterygota</taxon>
        <taxon>Neoptera</taxon>
        <taxon>Endopterygota</taxon>
        <taxon>Hymenoptera</taxon>
        <taxon>Apocrita</taxon>
        <taxon>Aculeata</taxon>
        <taxon>Formicoidea</taxon>
        <taxon>Formicidae</taxon>
        <taxon>Myrmicinae</taxon>
        <taxon>Cardiocondyla</taxon>
    </lineage>
</organism>
<protein>
    <submittedName>
        <fullName evidence="1">Uncharacterized protein</fullName>
    </submittedName>
</protein>
<accession>A0AAW2GHW6</accession>
<dbReference type="AlphaFoldDB" id="A0AAW2GHW6"/>
<evidence type="ECO:0000313" key="1">
    <source>
        <dbReference type="EMBL" id="KAL0127135.1"/>
    </source>
</evidence>
<evidence type="ECO:0000313" key="2">
    <source>
        <dbReference type="Proteomes" id="UP001430953"/>
    </source>
</evidence>
<dbReference type="Proteomes" id="UP001430953">
    <property type="component" value="Unassembled WGS sequence"/>
</dbReference>
<keyword evidence="2" id="KW-1185">Reference proteome</keyword>
<dbReference type="EMBL" id="JADYXP020000004">
    <property type="protein sequence ID" value="KAL0127135.1"/>
    <property type="molecule type" value="Genomic_DNA"/>
</dbReference>
<name>A0AAW2GHW6_9HYME</name>
<reference evidence="1 2" key="1">
    <citation type="submission" date="2023-03" db="EMBL/GenBank/DDBJ databases">
        <title>High recombination rates correlate with genetic variation in Cardiocondyla obscurior ants.</title>
        <authorList>
            <person name="Errbii M."/>
        </authorList>
    </citation>
    <scope>NUCLEOTIDE SEQUENCE [LARGE SCALE GENOMIC DNA]</scope>
    <source>
        <strain evidence="1">Alpha-2009</strain>
        <tissue evidence="1">Whole body</tissue>
    </source>
</reference>
<comment type="caution">
    <text evidence="1">The sequence shown here is derived from an EMBL/GenBank/DDBJ whole genome shotgun (WGS) entry which is preliminary data.</text>
</comment>
<proteinExistence type="predicted"/>
<gene>
    <name evidence="1" type="ORF">PUN28_005428</name>
</gene>
<sequence>MVSSSEGFLYEMAAIMDYNGSRTYPFARKSLGEEESGFQQDIDGNKEFREERMETSLSGIVEAYKGA</sequence>